<comment type="caution">
    <text evidence="2">The sequence shown here is derived from an EMBL/GenBank/DDBJ whole genome shotgun (WGS) entry which is preliminary data.</text>
</comment>
<dbReference type="RefSeq" id="WP_344293855.1">
    <property type="nucleotide sequence ID" value="NZ_BAAANJ010000002.1"/>
</dbReference>
<feature type="transmembrane region" description="Helical" evidence="1">
    <location>
        <begin position="125"/>
        <end position="146"/>
    </location>
</feature>
<keyword evidence="1" id="KW-0812">Transmembrane</keyword>
<dbReference type="Proteomes" id="UP001500002">
    <property type="component" value="Unassembled WGS sequence"/>
</dbReference>
<keyword evidence="1" id="KW-0472">Membrane</keyword>
<evidence type="ECO:0008006" key="4">
    <source>
        <dbReference type="Google" id="ProtNLM"/>
    </source>
</evidence>
<feature type="transmembrane region" description="Helical" evidence="1">
    <location>
        <begin position="93"/>
        <end position="113"/>
    </location>
</feature>
<keyword evidence="1" id="KW-1133">Transmembrane helix</keyword>
<sequence>MTDALPDTPADGRPAASTTPAVAPILRLALVYGAILAVGLAVVGSIVGYLVAGIPGLTSALIAAVLTVVFFGLTAATVLIASHVAKGQMFSTLFFGIVLGGWLAKLLVFFVAVLFVSRQEYIDPYVFFITIVVAVIGSLVVDVLAFRNARVPYVSDVDLPGPQGPDSTS</sequence>
<proteinExistence type="predicted"/>
<protein>
    <recommendedName>
        <fullName evidence="4">ATP synthase protein I</fullName>
    </recommendedName>
</protein>
<evidence type="ECO:0000313" key="2">
    <source>
        <dbReference type="EMBL" id="GAA1803085.1"/>
    </source>
</evidence>
<accession>A0ABP4Y5B9</accession>
<dbReference type="EMBL" id="BAAANJ010000002">
    <property type="protein sequence ID" value="GAA1803085.1"/>
    <property type="molecule type" value="Genomic_DNA"/>
</dbReference>
<organism evidence="2 3">
    <name type="scientific">Agromyces neolithicus</name>
    <dbReference type="NCBI Taxonomy" id="269420"/>
    <lineage>
        <taxon>Bacteria</taxon>
        <taxon>Bacillati</taxon>
        <taxon>Actinomycetota</taxon>
        <taxon>Actinomycetes</taxon>
        <taxon>Micrococcales</taxon>
        <taxon>Microbacteriaceae</taxon>
        <taxon>Agromyces</taxon>
    </lineage>
</organism>
<feature type="transmembrane region" description="Helical" evidence="1">
    <location>
        <begin position="57"/>
        <end position="81"/>
    </location>
</feature>
<name>A0ABP4Y5B9_9MICO</name>
<gene>
    <name evidence="2" type="ORF">GCM10009749_09000</name>
</gene>
<reference evidence="3" key="1">
    <citation type="journal article" date="2019" name="Int. J. Syst. Evol. Microbiol.">
        <title>The Global Catalogue of Microorganisms (GCM) 10K type strain sequencing project: providing services to taxonomists for standard genome sequencing and annotation.</title>
        <authorList>
            <consortium name="The Broad Institute Genomics Platform"/>
            <consortium name="The Broad Institute Genome Sequencing Center for Infectious Disease"/>
            <person name="Wu L."/>
            <person name="Ma J."/>
        </authorList>
    </citation>
    <scope>NUCLEOTIDE SEQUENCE [LARGE SCALE GENOMIC DNA]</scope>
    <source>
        <strain evidence="3">JCM 14322</strain>
    </source>
</reference>
<evidence type="ECO:0000256" key="1">
    <source>
        <dbReference type="SAM" id="Phobius"/>
    </source>
</evidence>
<keyword evidence="3" id="KW-1185">Reference proteome</keyword>
<evidence type="ECO:0000313" key="3">
    <source>
        <dbReference type="Proteomes" id="UP001500002"/>
    </source>
</evidence>
<feature type="transmembrane region" description="Helical" evidence="1">
    <location>
        <begin position="29"/>
        <end position="51"/>
    </location>
</feature>